<organism evidence="1 2">
    <name type="scientific">Gracilibacillus pellucidus</name>
    <dbReference type="NCBI Taxonomy" id="3095368"/>
    <lineage>
        <taxon>Bacteria</taxon>
        <taxon>Bacillati</taxon>
        <taxon>Bacillota</taxon>
        <taxon>Bacilli</taxon>
        <taxon>Bacillales</taxon>
        <taxon>Bacillaceae</taxon>
        <taxon>Gracilibacillus</taxon>
    </lineage>
</organism>
<protein>
    <submittedName>
        <fullName evidence="1">ABC transporter ATP-binding protein</fullName>
    </submittedName>
</protein>
<reference evidence="1" key="1">
    <citation type="submission" date="2023-11" db="EMBL/GenBank/DDBJ databases">
        <title>Gracilibacillus pellucida a moderately halophilic bacterium isolated from saline soil in Xinjiang province.</title>
        <authorList>
            <person name="Zhang Z."/>
            <person name="Tan F."/>
            <person name="Wang Y."/>
            <person name="Xia M."/>
        </authorList>
    </citation>
    <scope>NUCLEOTIDE SEQUENCE</scope>
    <source>
        <strain evidence="1">S3-1-1</strain>
    </source>
</reference>
<keyword evidence="1" id="KW-0547">Nucleotide-binding</keyword>
<keyword evidence="1" id="KW-0067">ATP-binding</keyword>
<keyword evidence="2" id="KW-1185">Reference proteome</keyword>
<comment type="caution">
    <text evidence="1">The sequence shown here is derived from an EMBL/GenBank/DDBJ whole genome shotgun (WGS) entry which is preliminary data.</text>
</comment>
<evidence type="ECO:0000313" key="1">
    <source>
        <dbReference type="EMBL" id="MDX8044445.1"/>
    </source>
</evidence>
<sequence>MLKILKYFQKKEWLLVACGLLFIVIQVWFDLKIPDFMHDITTLVQTDGSEISEVLKQGSFMVLSAIGSMISAMLVAFFAARLAAGFSKRLRGKVFDKTLSFNMEEISGFSTASLITRSTNDIIQIQMLLILGLEIVLKAPILAIWAVFKIMGKSWEWTFTTGVAVVILLVLIAIVISITLPKFRIIQRLTDNLNLVTRENLSGIRVVRAYNATGHHEQKFEKANDDLTRTNLFTSRTMAILMPAISLIMSGMTLAIYWIGAFLINDSVQEARLPLFSDMVVFSSYAMQVIMAFMMISVVFIMLPRALVSARRVNEVLDTEVKITDGNGQESNVTGKVEFRHVSFKYPGADEYFLKDINFTATKGETVAIIGATGSGKSTLFNLIPRFMEATEGEVLIDGINVRNYNLATLRDKLGYVSQKPVMFKGTVASNVQFGAQEEALDKEVERAVSIAQGTEFVEKMEETYQSDVAQSGTNLSGGQKQRLSIARAIYKNPEIYLFDDSFSALDYRTDRMLRSELKKQIKDATTLIVAQRIGTIIDADRIIVLDKGEVVGIGTHAELMNDCEVYQEIAYSQLSKEELSNG</sequence>
<proteinExistence type="predicted"/>
<dbReference type="EMBL" id="JAWZSR010000001">
    <property type="protein sequence ID" value="MDX8044445.1"/>
    <property type="molecule type" value="Genomic_DNA"/>
</dbReference>
<name>A0ACC6M0I2_9BACI</name>
<evidence type="ECO:0000313" key="2">
    <source>
        <dbReference type="Proteomes" id="UP001277972"/>
    </source>
</evidence>
<accession>A0ACC6M0I2</accession>
<gene>
    <name evidence="1" type="ORF">SH601_00460</name>
</gene>
<dbReference type="Proteomes" id="UP001277972">
    <property type="component" value="Unassembled WGS sequence"/>
</dbReference>